<comment type="caution">
    <text evidence="1">The sequence shown here is derived from an EMBL/GenBank/DDBJ whole genome shotgun (WGS) entry which is preliminary data.</text>
</comment>
<dbReference type="InterPro" id="IPR032675">
    <property type="entry name" value="LRR_dom_sf"/>
</dbReference>
<evidence type="ECO:0008006" key="3">
    <source>
        <dbReference type="Google" id="ProtNLM"/>
    </source>
</evidence>
<sequence>MSIPSIPYLDLLAPEVWLECWTLCSIRQLGRLSLVCHLFRTLCLPLLFRHQNLDVGQVWSLVDRDASGDRLDYMERMVVRLKRLPEGPRALWVRSWRFSAAAAAPHTRLLLNIRHRKDFVLLEKLYKRIIVTFASTLGLYHNLRSLHLQGVTVDTHTRNTLSSLSNLESLTLACEITARDGDLMKLKSFTISATPGASAVVTTEPLQIVCAEHLQTLNIDHRGEMVSLLTGFQPRKFPQLVSISLGFLSDEEIGIDVFFEFLQQCPQLESLAIHYAYLTSNDPLSSRLHPNAIPRLANLTVPPWLIDVFMPNRPVSTVSIKRCYPYDHVAIPLEEAGEYLALLFADLSHASVPLKFLSIPSISPTPECFVAIASACPYLTTLAIDVTEIAAWPPRWGQIDHPEEEISDAEEEMPRTSSVDPSSSAAQYEILNTVLKWICEGSISLPSDLEVLRINLDSDVRPWVSGEEEAQARASLIGLCPRLREVQIGPLGNQWKRTGAGWKKVRA</sequence>
<dbReference type="Proteomes" id="UP000620124">
    <property type="component" value="Unassembled WGS sequence"/>
</dbReference>
<dbReference type="SUPFAM" id="SSF52047">
    <property type="entry name" value="RNI-like"/>
    <property type="match status" value="1"/>
</dbReference>
<keyword evidence="2" id="KW-1185">Reference proteome</keyword>
<dbReference type="OrthoDB" id="2939830at2759"/>
<dbReference type="Gene3D" id="3.80.10.10">
    <property type="entry name" value="Ribonuclease Inhibitor"/>
    <property type="match status" value="1"/>
</dbReference>
<dbReference type="EMBL" id="JACAZI010000022">
    <property type="protein sequence ID" value="KAF7337165.1"/>
    <property type="molecule type" value="Genomic_DNA"/>
</dbReference>
<proteinExistence type="predicted"/>
<dbReference type="AlphaFoldDB" id="A0A8H7CH39"/>
<protein>
    <recommendedName>
        <fullName evidence="3">F-box domain-containing protein</fullName>
    </recommendedName>
</protein>
<evidence type="ECO:0000313" key="1">
    <source>
        <dbReference type="EMBL" id="KAF7337165.1"/>
    </source>
</evidence>
<organism evidence="1 2">
    <name type="scientific">Mycena venus</name>
    <dbReference type="NCBI Taxonomy" id="2733690"/>
    <lineage>
        <taxon>Eukaryota</taxon>
        <taxon>Fungi</taxon>
        <taxon>Dikarya</taxon>
        <taxon>Basidiomycota</taxon>
        <taxon>Agaricomycotina</taxon>
        <taxon>Agaricomycetes</taxon>
        <taxon>Agaricomycetidae</taxon>
        <taxon>Agaricales</taxon>
        <taxon>Marasmiineae</taxon>
        <taxon>Mycenaceae</taxon>
        <taxon>Mycena</taxon>
    </lineage>
</organism>
<accession>A0A8H7CH39</accession>
<reference evidence="1" key="1">
    <citation type="submission" date="2020-05" db="EMBL/GenBank/DDBJ databases">
        <title>Mycena genomes resolve the evolution of fungal bioluminescence.</title>
        <authorList>
            <person name="Tsai I.J."/>
        </authorList>
    </citation>
    <scope>NUCLEOTIDE SEQUENCE</scope>
    <source>
        <strain evidence="1">CCC161011</strain>
    </source>
</reference>
<gene>
    <name evidence="1" type="ORF">MVEN_02154500</name>
</gene>
<name>A0A8H7CH39_9AGAR</name>
<evidence type="ECO:0000313" key="2">
    <source>
        <dbReference type="Proteomes" id="UP000620124"/>
    </source>
</evidence>